<dbReference type="PRINTS" id="PR01544">
    <property type="entry name" value="ARATH130DUF"/>
</dbReference>
<feature type="domain" description="Oberon coiled-coil region" evidence="10">
    <location>
        <begin position="682"/>
        <end position="799"/>
    </location>
</feature>
<evidence type="ECO:0000256" key="7">
    <source>
        <dbReference type="SAM" id="Coils"/>
    </source>
</evidence>
<evidence type="ECO:0000256" key="6">
    <source>
        <dbReference type="ARBA" id="ARBA00023242"/>
    </source>
</evidence>
<evidence type="ECO:0000256" key="1">
    <source>
        <dbReference type="ARBA" id="ARBA00004123"/>
    </source>
</evidence>
<dbReference type="Pfam" id="PF07227">
    <property type="entry name" value="PHD_Oberon"/>
    <property type="match status" value="1"/>
</dbReference>
<keyword evidence="4" id="KW-0862">Zinc</keyword>
<feature type="compositionally biased region" description="Basic and acidic residues" evidence="8">
    <location>
        <begin position="17"/>
        <end position="33"/>
    </location>
</feature>
<feature type="coiled-coil region" evidence="7">
    <location>
        <begin position="712"/>
        <end position="808"/>
    </location>
</feature>
<evidence type="ECO:0000259" key="9">
    <source>
        <dbReference type="Pfam" id="PF07227"/>
    </source>
</evidence>
<keyword evidence="12" id="KW-1185">Reference proteome</keyword>
<dbReference type="CDD" id="cd15612">
    <property type="entry name" value="PHD_OBE1_like"/>
    <property type="match status" value="1"/>
</dbReference>
<keyword evidence="2" id="KW-0479">Metal-binding</keyword>
<evidence type="ECO:0000256" key="8">
    <source>
        <dbReference type="SAM" id="MobiDB-lite"/>
    </source>
</evidence>
<dbReference type="InterPro" id="IPR047578">
    <property type="entry name" value="OBE1-like_PHD"/>
</dbReference>
<dbReference type="InterPro" id="IPR032535">
    <property type="entry name" value="Oberon_CC"/>
</dbReference>
<feature type="domain" description="Oberon-like PHD finger" evidence="9">
    <location>
        <begin position="448"/>
        <end position="572"/>
    </location>
</feature>
<feature type="region of interest" description="Disordered" evidence="8">
    <location>
        <begin position="120"/>
        <end position="205"/>
    </location>
</feature>
<dbReference type="InterPro" id="IPR004082">
    <property type="entry name" value="OBERON"/>
</dbReference>
<comment type="caution">
    <text evidence="11">The sequence shown here is derived from an EMBL/GenBank/DDBJ whole genome shotgun (WGS) entry which is preliminary data.</text>
</comment>
<reference evidence="11 12" key="1">
    <citation type="submission" date="2020-06" db="EMBL/GenBank/DDBJ databases">
        <title>Transcriptomic and genomic resources for Thalictrum thalictroides and T. hernandezii: Facilitating candidate gene discovery in an emerging model plant lineage.</title>
        <authorList>
            <person name="Arias T."/>
            <person name="Riano-Pachon D.M."/>
            <person name="Di Stilio V.S."/>
        </authorList>
    </citation>
    <scope>NUCLEOTIDE SEQUENCE [LARGE SCALE GENOMIC DNA]</scope>
    <source>
        <strain evidence="12">cv. WT478/WT964</strain>
        <tissue evidence="11">Leaves</tissue>
    </source>
</reference>
<feature type="region of interest" description="Disordered" evidence="8">
    <location>
        <begin position="1"/>
        <end position="60"/>
    </location>
</feature>
<feature type="compositionally biased region" description="Polar residues" evidence="8">
    <location>
        <begin position="186"/>
        <end position="205"/>
    </location>
</feature>
<evidence type="ECO:0000259" key="10">
    <source>
        <dbReference type="Pfam" id="PF16312"/>
    </source>
</evidence>
<feature type="compositionally biased region" description="Basic and acidic residues" evidence="8">
    <location>
        <begin position="317"/>
        <end position="327"/>
    </location>
</feature>
<dbReference type="GO" id="GO:0010071">
    <property type="term" value="P:root meristem specification"/>
    <property type="evidence" value="ECO:0007669"/>
    <property type="project" value="TreeGrafter"/>
</dbReference>
<dbReference type="GO" id="GO:0010078">
    <property type="term" value="P:maintenance of root meristem identity"/>
    <property type="evidence" value="ECO:0007669"/>
    <property type="project" value="TreeGrafter"/>
</dbReference>
<accession>A0A7J6UWK6</accession>
<name>A0A7J6UWK6_THATH</name>
<keyword evidence="6" id="KW-0539">Nucleus</keyword>
<dbReference type="AlphaFoldDB" id="A0A7J6UWK6"/>
<dbReference type="GO" id="GO:0008270">
    <property type="term" value="F:zinc ion binding"/>
    <property type="evidence" value="ECO:0007669"/>
    <property type="project" value="UniProtKB-KW"/>
</dbReference>
<feature type="compositionally biased region" description="Basic and acidic residues" evidence="8">
    <location>
        <begin position="98"/>
        <end position="109"/>
    </location>
</feature>
<sequence>MMFTDKDNSNDFVHGTENSEKSKTPIEKSDFSDKNSGFMRKSEMDHDGVSLNSSKNGNLGSQELTLSYLCENSKMGILEKEVSGKNFLSSLEKGGSSKGKEVVLDSRNEEERWVERDFLQLNGVSGGGGASKRDMDEEEKSEKEKEKKPKLETLDLSLGLPDVSLSLASPNRMPRADQLPVAVRPSRSTQSLVPSNNNTRTGSSDDFTGAASMSFSYSHPYSHNPSCSLTRNSTDFYEYNCGEGTNGSVHSRFKPVGDGVVLSSHLVSMGNSSMQGSWPVNKDSCNSLYRTTASENLSFFPSDLPARPIKETQSTDSRGRASDRQRAGSDGGARGRKLSRPEKLLREVVSESIPIMAHLFEELPDETIEYTKDYLKSLIGVPEKSEELSSFQNRLERRSDFTFESLSKSHKAQLDILVTLKTGLAIYLSDKIRIPMNELVEIFLFLRCRNVNCKGILPVDDCDCKICSTKKGFCSACMCPVCSKFDCANKTCSWVGCDVCSHWCHAICGIQKNLIKPGPSLKGPAGTTEMLFHCPGCEHLSEMFGFVKDVFLYCAEEWSLETLIKELDFVRKIFRGSNDSKGKELHNRAEQMLRKLENKTISPSDACNCILQFFKYGIIEFSGPVNSAKDLVVASQTSQKGNMVSASPSTSHASKSTPYIMSSTSVQRDMLSLRDDVHQNNIKSLMTDQTAEEELQNSILSKNGFNSLESIVRIKEAEARMFQSKADDARREAEKYRRMVRVSSEKLEEEYTSKIAKLCLQETEEKRKKKLEELKALENSHCDYYNMKIRMQAEIAGLLERMEATKQQCV</sequence>
<dbReference type="PANTHER" id="PTHR21736:SF38">
    <property type="entry name" value="PROTEIN OBERON 3"/>
    <property type="match status" value="1"/>
</dbReference>
<proteinExistence type="predicted"/>
<dbReference type="Pfam" id="PF16312">
    <property type="entry name" value="Oberon_cc"/>
    <property type="match status" value="1"/>
</dbReference>
<evidence type="ECO:0000313" key="12">
    <source>
        <dbReference type="Proteomes" id="UP000554482"/>
    </source>
</evidence>
<feature type="region of interest" description="Disordered" evidence="8">
    <location>
        <begin position="90"/>
        <end position="109"/>
    </location>
</feature>
<keyword evidence="5 7" id="KW-0175">Coiled coil</keyword>
<evidence type="ECO:0000256" key="3">
    <source>
        <dbReference type="ARBA" id="ARBA00022771"/>
    </source>
</evidence>
<evidence type="ECO:0000256" key="4">
    <source>
        <dbReference type="ARBA" id="ARBA00022833"/>
    </source>
</evidence>
<gene>
    <name evidence="11" type="ORF">FRX31_033424</name>
</gene>
<feature type="compositionally biased region" description="Basic and acidic residues" evidence="8">
    <location>
        <begin position="131"/>
        <end position="153"/>
    </location>
</feature>
<dbReference type="GO" id="GO:0005634">
    <property type="term" value="C:nucleus"/>
    <property type="evidence" value="ECO:0007669"/>
    <property type="project" value="UniProtKB-SubCell"/>
</dbReference>
<keyword evidence="3" id="KW-0863">Zinc-finger</keyword>
<organism evidence="11 12">
    <name type="scientific">Thalictrum thalictroides</name>
    <name type="common">Rue-anemone</name>
    <name type="synonym">Anemone thalictroides</name>
    <dbReference type="NCBI Taxonomy" id="46969"/>
    <lineage>
        <taxon>Eukaryota</taxon>
        <taxon>Viridiplantae</taxon>
        <taxon>Streptophyta</taxon>
        <taxon>Embryophyta</taxon>
        <taxon>Tracheophyta</taxon>
        <taxon>Spermatophyta</taxon>
        <taxon>Magnoliopsida</taxon>
        <taxon>Ranunculales</taxon>
        <taxon>Ranunculaceae</taxon>
        <taxon>Thalictroideae</taxon>
        <taxon>Thalictrum</taxon>
    </lineage>
</organism>
<feature type="region of interest" description="Disordered" evidence="8">
    <location>
        <begin position="300"/>
        <end position="337"/>
    </location>
</feature>
<evidence type="ECO:0000313" key="11">
    <source>
        <dbReference type="EMBL" id="KAF5176987.1"/>
    </source>
</evidence>
<comment type="subcellular location">
    <subcellularLocation>
        <location evidence="1">Nucleus</location>
    </subcellularLocation>
</comment>
<evidence type="ECO:0000256" key="5">
    <source>
        <dbReference type="ARBA" id="ARBA00023054"/>
    </source>
</evidence>
<dbReference type="GO" id="GO:0010468">
    <property type="term" value="P:regulation of gene expression"/>
    <property type="evidence" value="ECO:0007669"/>
    <property type="project" value="TreeGrafter"/>
</dbReference>
<dbReference type="EMBL" id="JABWDY010041983">
    <property type="protein sequence ID" value="KAF5176987.1"/>
    <property type="molecule type" value="Genomic_DNA"/>
</dbReference>
<dbReference type="InterPro" id="IPR032881">
    <property type="entry name" value="Oberon-like_PHD"/>
</dbReference>
<protein>
    <submittedName>
        <fullName evidence="11">Oberon-like protein</fullName>
    </submittedName>
</protein>
<evidence type="ECO:0000256" key="2">
    <source>
        <dbReference type="ARBA" id="ARBA00022723"/>
    </source>
</evidence>
<dbReference type="GO" id="GO:0010492">
    <property type="term" value="P:maintenance of shoot apical meristem identity"/>
    <property type="evidence" value="ECO:0007669"/>
    <property type="project" value="TreeGrafter"/>
</dbReference>
<feature type="compositionally biased region" description="Low complexity" evidence="8">
    <location>
        <begin position="50"/>
        <end position="60"/>
    </location>
</feature>
<dbReference type="OrthoDB" id="1905265at2759"/>
<dbReference type="Proteomes" id="UP000554482">
    <property type="component" value="Unassembled WGS sequence"/>
</dbReference>
<dbReference type="PANTHER" id="PTHR21736">
    <property type="entry name" value="VERNALIZATION-INSENSITIVE PROTEIN 3"/>
    <property type="match status" value="1"/>
</dbReference>